<sequence>MWEKIKREGQLANMEDAEIHFVDQYVFTNIFDPRSPNYNADEVEQHFRSGSPDRVSEFVAWRGYFYPGQSRCDICFVRRFEGCDVFNNQQGTCTNCAYAAVECTVTHSSPNNASVPLPNVVDNDLFGIPDFQDYPTDFGYVPFQDQSSEPLITGSSPSVSAGPFVEYTQPAQDPQIKTLTADPSLVTNNPPPPPPPPPSPLLESTGNASLLPPTGSPLAEIDLNELLNIPTPKGDVPSPSTLLNSPSLAPGGPTLNLLNAPVIPNIPQNPQGVSLGGPSSHLNDPAPPSFSPVARLPAAPERHEDESLFVEEDESLFVEEVLILTDPATQPNQTSLQHPLRYQVKILYWLTTLPFGPGPIQFQAIFFRERLHQPPVEEELDVIFVD</sequence>
<accession>A0AAN7YWV8</accession>
<protein>
    <submittedName>
        <fullName evidence="2">Uncharacterized protein</fullName>
    </submittedName>
</protein>
<evidence type="ECO:0000313" key="2">
    <source>
        <dbReference type="EMBL" id="KAK5628445.1"/>
    </source>
</evidence>
<evidence type="ECO:0000313" key="3">
    <source>
        <dbReference type="Proteomes" id="UP001305414"/>
    </source>
</evidence>
<dbReference type="AlphaFoldDB" id="A0AAN7YWV8"/>
<feature type="compositionally biased region" description="Pro residues" evidence="1">
    <location>
        <begin position="189"/>
        <end position="200"/>
    </location>
</feature>
<feature type="region of interest" description="Disordered" evidence="1">
    <location>
        <begin position="229"/>
        <end position="248"/>
    </location>
</feature>
<keyword evidence="3" id="KW-1185">Reference proteome</keyword>
<organism evidence="2 3">
    <name type="scientific">Xylaria bambusicola</name>
    <dbReference type="NCBI Taxonomy" id="326684"/>
    <lineage>
        <taxon>Eukaryota</taxon>
        <taxon>Fungi</taxon>
        <taxon>Dikarya</taxon>
        <taxon>Ascomycota</taxon>
        <taxon>Pezizomycotina</taxon>
        <taxon>Sordariomycetes</taxon>
        <taxon>Xylariomycetidae</taxon>
        <taxon>Xylariales</taxon>
        <taxon>Xylariaceae</taxon>
        <taxon>Xylaria</taxon>
    </lineage>
</organism>
<gene>
    <name evidence="2" type="ORF">RRF57_004160</name>
</gene>
<feature type="compositionally biased region" description="Low complexity" evidence="1">
    <location>
        <begin position="237"/>
        <end position="248"/>
    </location>
</feature>
<dbReference type="EMBL" id="JAWHQM010000008">
    <property type="protein sequence ID" value="KAK5628445.1"/>
    <property type="molecule type" value="Genomic_DNA"/>
</dbReference>
<dbReference type="Proteomes" id="UP001305414">
    <property type="component" value="Unassembled WGS sequence"/>
</dbReference>
<name>A0AAN7YWV8_9PEZI</name>
<feature type="region of interest" description="Disordered" evidence="1">
    <location>
        <begin position="181"/>
        <end position="217"/>
    </location>
</feature>
<comment type="caution">
    <text evidence="2">The sequence shown here is derived from an EMBL/GenBank/DDBJ whole genome shotgun (WGS) entry which is preliminary data.</text>
</comment>
<reference evidence="2 3" key="1">
    <citation type="submission" date="2023-10" db="EMBL/GenBank/DDBJ databases">
        <title>Draft genome sequence of Xylaria bambusicola isolate GMP-LS, the root and basal stem rot pathogen of sugarcane in Indonesia.</title>
        <authorList>
            <person name="Selvaraj P."/>
            <person name="Muralishankar V."/>
            <person name="Muruganantham S."/>
            <person name="Sp S."/>
            <person name="Haryani S."/>
            <person name="Lau K.J.X."/>
            <person name="Naqvi N.I."/>
        </authorList>
    </citation>
    <scope>NUCLEOTIDE SEQUENCE [LARGE SCALE GENOMIC DNA]</scope>
    <source>
        <strain evidence="2">GMP-LS</strain>
    </source>
</reference>
<proteinExistence type="predicted"/>
<evidence type="ECO:0000256" key="1">
    <source>
        <dbReference type="SAM" id="MobiDB-lite"/>
    </source>
</evidence>